<dbReference type="eggNOG" id="ENOG5033KYE">
    <property type="taxonomic scope" value="Bacteria"/>
</dbReference>
<dbReference type="RefSeq" id="WP_012637982.1">
    <property type="nucleotide sequence ID" value="NC_011901.1"/>
</dbReference>
<keyword evidence="1" id="KW-1133">Transmembrane helix</keyword>
<dbReference type="KEGG" id="tgr:Tgr7_1414"/>
<dbReference type="Proteomes" id="UP000002383">
    <property type="component" value="Chromosome"/>
</dbReference>
<accession>B8GRE5</accession>
<gene>
    <name evidence="2" type="ordered locus">Tgr7_1414</name>
</gene>
<dbReference type="HOGENOM" id="CLU_1914629_0_0_6"/>
<proteinExistence type="predicted"/>
<evidence type="ECO:0000256" key="1">
    <source>
        <dbReference type="SAM" id="Phobius"/>
    </source>
</evidence>
<reference evidence="2 3" key="1">
    <citation type="journal article" date="2011" name="Stand. Genomic Sci.">
        <title>Complete genome sequence of 'Thioalkalivibrio sulfidophilus' HL-EbGr7.</title>
        <authorList>
            <person name="Muyzer G."/>
            <person name="Sorokin D.Y."/>
            <person name="Mavromatis K."/>
            <person name="Lapidus A."/>
            <person name="Clum A."/>
            <person name="Ivanova N."/>
            <person name="Pati A."/>
            <person name="d'Haeseleer P."/>
            <person name="Woyke T."/>
            <person name="Kyrpides N.C."/>
        </authorList>
    </citation>
    <scope>NUCLEOTIDE SEQUENCE [LARGE SCALE GENOMIC DNA]</scope>
    <source>
        <strain evidence="2 3">HL-EbGR7</strain>
    </source>
</reference>
<dbReference type="OrthoDB" id="8857517at2"/>
<evidence type="ECO:0000313" key="3">
    <source>
        <dbReference type="Proteomes" id="UP000002383"/>
    </source>
</evidence>
<feature type="transmembrane region" description="Helical" evidence="1">
    <location>
        <begin position="27"/>
        <end position="45"/>
    </location>
</feature>
<keyword evidence="1" id="KW-0812">Transmembrane</keyword>
<feature type="transmembrane region" description="Helical" evidence="1">
    <location>
        <begin position="65"/>
        <end position="84"/>
    </location>
</feature>
<sequence>MTDTHDNTAQVAEGIRRLGFVRWHERTLIVAHLHLVTCLLGLLLIPIGMEAFSDPTTAWEWIQRYGLMIGGAFLGFFGLNRYVINIVRAWQRSERARCPQCNAYGKFDVQTYGVDSAAEGAGSGARDSGGGWIRVQCRKCGEQWNI</sequence>
<keyword evidence="1" id="KW-0472">Membrane</keyword>
<dbReference type="EMBL" id="CP001339">
    <property type="protein sequence ID" value="ACL72499.1"/>
    <property type="molecule type" value="Genomic_DNA"/>
</dbReference>
<evidence type="ECO:0008006" key="4">
    <source>
        <dbReference type="Google" id="ProtNLM"/>
    </source>
</evidence>
<keyword evidence="3" id="KW-1185">Reference proteome</keyword>
<dbReference type="AlphaFoldDB" id="B8GRE5"/>
<name>B8GRE5_THISH</name>
<protein>
    <recommendedName>
        <fullName evidence="4">Transmembrane protein</fullName>
    </recommendedName>
</protein>
<organism evidence="2 3">
    <name type="scientific">Thioalkalivibrio sulfidiphilus (strain HL-EbGR7)</name>
    <dbReference type="NCBI Taxonomy" id="396588"/>
    <lineage>
        <taxon>Bacteria</taxon>
        <taxon>Pseudomonadati</taxon>
        <taxon>Pseudomonadota</taxon>
        <taxon>Gammaproteobacteria</taxon>
        <taxon>Chromatiales</taxon>
        <taxon>Ectothiorhodospiraceae</taxon>
        <taxon>Thioalkalivibrio</taxon>
    </lineage>
</organism>
<evidence type="ECO:0000313" key="2">
    <source>
        <dbReference type="EMBL" id="ACL72499.1"/>
    </source>
</evidence>
<dbReference type="STRING" id="396588.Tgr7_1414"/>